<dbReference type="PANTHER" id="PTHR30368:SF2">
    <property type="entry name" value="SULFATE-BINDING PROTEIN"/>
    <property type="match status" value="1"/>
</dbReference>
<dbReference type="EMBL" id="JACHVQ010000001">
    <property type="protein sequence ID" value="MBB2890206.1"/>
    <property type="molecule type" value="Genomic_DNA"/>
</dbReference>
<dbReference type="InterPro" id="IPR005669">
    <property type="entry name" value="Thiosulph/SO4-bd"/>
</dbReference>
<comment type="caution">
    <text evidence="7">The sequence shown here is derived from an EMBL/GenBank/DDBJ whole genome shotgun (WGS) entry which is preliminary data.</text>
</comment>
<dbReference type="PANTHER" id="PTHR30368">
    <property type="entry name" value="SULFATE-BINDING PROTEIN"/>
    <property type="match status" value="1"/>
</dbReference>
<evidence type="ECO:0000256" key="2">
    <source>
        <dbReference type="ARBA" id="ARBA00006099"/>
    </source>
</evidence>
<evidence type="ECO:0000256" key="5">
    <source>
        <dbReference type="ARBA" id="ARBA00022764"/>
    </source>
</evidence>
<sequence length="342" mass="34858">MNGHRTRARRAAAIMAAGAFALGATACSASSSSGGGGGGSQKVAIVGFSVLKPGYDALAAAFKETPAGKGVGVSESFGASGSQSKAVASGQPADYVGFSLEPDMTRLVPKFVDASWNKGATKGIGSTSVVVIAVRPGNPLHIKGWDDLIKPGVKIVTPNPATSGSAKWNILGAYSHGLHKGGTAAAKSYLAKFFAHVVSKPDSGADATTAFLAGTGDVLISYENEAIAARQAGKKLDYVVPSDTFKIENPVAVTKSASPAAKKFLSFVQSDAGQKVLAGVGFRPLNAADVPAKIEGANNPTNPFPKVSQLETISDLGGWSTVDTKFFDEKTGIVTKIEEGNG</sequence>
<evidence type="ECO:0000256" key="6">
    <source>
        <dbReference type="SAM" id="SignalP"/>
    </source>
</evidence>
<organism evidence="7 8">
    <name type="scientific">Flexivirga oryzae</name>
    <dbReference type="NCBI Taxonomy" id="1794944"/>
    <lineage>
        <taxon>Bacteria</taxon>
        <taxon>Bacillati</taxon>
        <taxon>Actinomycetota</taxon>
        <taxon>Actinomycetes</taxon>
        <taxon>Micrococcales</taxon>
        <taxon>Dermacoccaceae</taxon>
        <taxon>Flexivirga</taxon>
    </lineage>
</organism>
<feature type="signal peptide" evidence="6">
    <location>
        <begin position="1"/>
        <end position="26"/>
    </location>
</feature>
<dbReference type="Gene3D" id="3.40.190.10">
    <property type="entry name" value="Periplasmic binding protein-like II"/>
    <property type="match status" value="2"/>
</dbReference>
<dbReference type="GO" id="GO:1902358">
    <property type="term" value="P:sulfate transmembrane transport"/>
    <property type="evidence" value="ECO:0007669"/>
    <property type="project" value="InterPro"/>
</dbReference>
<keyword evidence="5" id="KW-0574">Periplasm</keyword>
<dbReference type="RefSeq" id="WP_183318128.1">
    <property type="nucleotide sequence ID" value="NZ_JACHVQ010000001.1"/>
</dbReference>
<accession>A0A839N3I6</accession>
<dbReference type="SUPFAM" id="SSF53850">
    <property type="entry name" value="Periplasmic binding protein-like II"/>
    <property type="match status" value="1"/>
</dbReference>
<name>A0A839N3I6_9MICO</name>
<comment type="similarity">
    <text evidence="2">Belongs to the prokaryotic sulfate-binding protein family.</text>
</comment>
<gene>
    <name evidence="7" type="ORF">FHU39_000190</name>
</gene>
<comment type="subcellular location">
    <subcellularLocation>
        <location evidence="1">Periplasm</location>
    </subcellularLocation>
</comment>
<evidence type="ECO:0000313" key="7">
    <source>
        <dbReference type="EMBL" id="MBB2890206.1"/>
    </source>
</evidence>
<dbReference type="Proteomes" id="UP000559182">
    <property type="component" value="Unassembled WGS sequence"/>
</dbReference>
<dbReference type="AlphaFoldDB" id="A0A839N3I6"/>
<evidence type="ECO:0000313" key="8">
    <source>
        <dbReference type="Proteomes" id="UP000559182"/>
    </source>
</evidence>
<keyword evidence="8" id="KW-1185">Reference proteome</keyword>
<dbReference type="Pfam" id="PF13531">
    <property type="entry name" value="SBP_bac_11"/>
    <property type="match status" value="1"/>
</dbReference>
<evidence type="ECO:0000256" key="1">
    <source>
        <dbReference type="ARBA" id="ARBA00004418"/>
    </source>
</evidence>
<keyword evidence="3" id="KW-0813">Transport</keyword>
<proteinExistence type="inferred from homology"/>
<dbReference type="GO" id="GO:0140104">
    <property type="term" value="F:molecular carrier activity"/>
    <property type="evidence" value="ECO:0007669"/>
    <property type="project" value="InterPro"/>
</dbReference>
<dbReference type="PROSITE" id="PS51257">
    <property type="entry name" value="PROKAR_LIPOPROTEIN"/>
    <property type="match status" value="1"/>
</dbReference>
<protein>
    <submittedName>
        <fullName evidence="7">Sulfate transport system substrate-binding protein</fullName>
    </submittedName>
</protein>
<dbReference type="GO" id="GO:0042597">
    <property type="term" value="C:periplasmic space"/>
    <property type="evidence" value="ECO:0007669"/>
    <property type="project" value="UniProtKB-SubCell"/>
</dbReference>
<evidence type="ECO:0000256" key="4">
    <source>
        <dbReference type="ARBA" id="ARBA00022729"/>
    </source>
</evidence>
<reference evidence="7 8" key="1">
    <citation type="submission" date="2020-08" db="EMBL/GenBank/DDBJ databases">
        <title>Sequencing the genomes of 1000 actinobacteria strains.</title>
        <authorList>
            <person name="Klenk H.-P."/>
        </authorList>
    </citation>
    <scope>NUCLEOTIDE SEQUENCE [LARGE SCALE GENOMIC DNA]</scope>
    <source>
        <strain evidence="7 8">DSM 105369</strain>
    </source>
</reference>
<evidence type="ECO:0000256" key="3">
    <source>
        <dbReference type="ARBA" id="ARBA00022448"/>
    </source>
</evidence>
<keyword evidence="4 6" id="KW-0732">Signal</keyword>
<feature type="chain" id="PRO_5038358308" evidence="6">
    <location>
        <begin position="27"/>
        <end position="342"/>
    </location>
</feature>